<sequence length="184" mass="21770">EILELCDNRMVLFDNKTTNKRKKAEQVQKLLSLVDSVARKNNGKPFTDELFHELQEEAIKLRDQKKEVESLKGYSKSEISEFKKQIEISYDRQLSRITEMVYLYYILYVLFVVVVQVETKLKETAKRLEKQLGEEQAARLEAEERANEVQKRSSDEIKKLRENLERAERETKELQKKLGKCINL</sequence>
<keyword evidence="3" id="KW-0175">Coiled coil</keyword>
<comment type="caution">
    <text evidence="6">The sequence shown here is derived from an EMBL/GenBank/DDBJ whole genome shotgun (WGS) entry which is preliminary data.</text>
</comment>
<dbReference type="InterPro" id="IPR045058">
    <property type="entry name" value="GIMA/IAN/Toc"/>
</dbReference>
<evidence type="ECO:0000313" key="6">
    <source>
        <dbReference type="EMBL" id="KAF2547604.1"/>
    </source>
</evidence>
<feature type="coiled-coil region" evidence="3">
    <location>
        <begin position="118"/>
        <end position="184"/>
    </location>
</feature>
<protein>
    <recommendedName>
        <fullName evidence="5">AIG1-type G domain-containing protein</fullName>
    </recommendedName>
</protein>
<organism evidence="6">
    <name type="scientific">Brassica cretica</name>
    <name type="common">Mustard</name>
    <dbReference type="NCBI Taxonomy" id="69181"/>
    <lineage>
        <taxon>Eukaryota</taxon>
        <taxon>Viridiplantae</taxon>
        <taxon>Streptophyta</taxon>
        <taxon>Embryophyta</taxon>
        <taxon>Tracheophyta</taxon>
        <taxon>Spermatophyta</taxon>
        <taxon>Magnoliopsida</taxon>
        <taxon>eudicotyledons</taxon>
        <taxon>Gunneridae</taxon>
        <taxon>Pentapetalae</taxon>
        <taxon>rosids</taxon>
        <taxon>malvids</taxon>
        <taxon>Brassicales</taxon>
        <taxon>Brassicaceae</taxon>
        <taxon>Brassiceae</taxon>
        <taxon>Brassica</taxon>
    </lineage>
</organism>
<feature type="non-terminal residue" evidence="6">
    <location>
        <position position="1"/>
    </location>
</feature>
<accession>A0A8S9GSA8</accession>
<dbReference type="InterPro" id="IPR006703">
    <property type="entry name" value="G_AIG1"/>
</dbReference>
<dbReference type="EMBL" id="QGKY02001925">
    <property type="protein sequence ID" value="KAF2547604.1"/>
    <property type="molecule type" value="Genomic_DNA"/>
</dbReference>
<reference evidence="6" key="1">
    <citation type="submission" date="2019-12" db="EMBL/GenBank/DDBJ databases">
        <title>Genome sequencing and annotation of Brassica cretica.</title>
        <authorList>
            <person name="Studholme D.J."/>
            <person name="Sarris P.F."/>
        </authorList>
    </citation>
    <scope>NUCLEOTIDE SEQUENCE</scope>
    <source>
        <strain evidence="6">PFS-102/07</strain>
        <tissue evidence="6">Leaf</tissue>
    </source>
</reference>
<dbReference type="Pfam" id="PF04548">
    <property type="entry name" value="AIG1"/>
    <property type="match status" value="1"/>
</dbReference>
<proteinExistence type="predicted"/>
<keyword evidence="2" id="KW-0342">GTP-binding</keyword>
<keyword evidence="1" id="KW-0547">Nucleotide-binding</keyword>
<dbReference type="Gene3D" id="3.40.50.300">
    <property type="entry name" value="P-loop containing nucleotide triphosphate hydrolases"/>
    <property type="match status" value="1"/>
</dbReference>
<gene>
    <name evidence="6" type="ORF">F2Q70_00022281</name>
</gene>
<evidence type="ECO:0000256" key="1">
    <source>
        <dbReference type="ARBA" id="ARBA00022741"/>
    </source>
</evidence>
<evidence type="ECO:0000256" key="4">
    <source>
        <dbReference type="SAM" id="Phobius"/>
    </source>
</evidence>
<evidence type="ECO:0000256" key="3">
    <source>
        <dbReference type="SAM" id="Coils"/>
    </source>
</evidence>
<feature type="domain" description="AIG1-type G" evidence="5">
    <location>
        <begin position="1"/>
        <end position="64"/>
    </location>
</feature>
<dbReference type="AlphaFoldDB" id="A0A8S9GSA8"/>
<dbReference type="InterPro" id="IPR027417">
    <property type="entry name" value="P-loop_NTPase"/>
</dbReference>
<dbReference type="PANTHER" id="PTHR10903">
    <property type="entry name" value="GTPASE, IMAP FAMILY MEMBER-RELATED"/>
    <property type="match status" value="1"/>
</dbReference>
<keyword evidence="4" id="KW-0812">Transmembrane</keyword>
<evidence type="ECO:0000259" key="5">
    <source>
        <dbReference type="Pfam" id="PF04548"/>
    </source>
</evidence>
<name>A0A8S9GSA8_BRACR</name>
<feature type="transmembrane region" description="Helical" evidence="4">
    <location>
        <begin position="102"/>
        <end position="121"/>
    </location>
</feature>
<keyword evidence="4" id="KW-0472">Membrane</keyword>
<dbReference type="GO" id="GO:0005525">
    <property type="term" value="F:GTP binding"/>
    <property type="evidence" value="ECO:0007669"/>
    <property type="project" value="UniProtKB-KW"/>
</dbReference>
<dbReference type="PANTHER" id="PTHR10903:SF184">
    <property type="entry name" value="GTP-BINDING PROTEIN A"/>
    <property type="match status" value="1"/>
</dbReference>
<evidence type="ECO:0000256" key="2">
    <source>
        <dbReference type="ARBA" id="ARBA00023134"/>
    </source>
</evidence>
<keyword evidence="4" id="KW-1133">Transmembrane helix</keyword>